<dbReference type="SMART" id="SM00181">
    <property type="entry name" value="EGF"/>
    <property type="match status" value="10"/>
</dbReference>
<keyword evidence="3" id="KW-0472">Membrane</keyword>
<keyword evidence="3" id="KW-0812">Transmembrane</keyword>
<feature type="domain" description="EGF-like" evidence="4">
    <location>
        <begin position="362"/>
        <end position="397"/>
    </location>
</feature>
<dbReference type="InterPro" id="IPR000742">
    <property type="entry name" value="EGF"/>
</dbReference>
<feature type="domain" description="EGF-like" evidence="4">
    <location>
        <begin position="501"/>
        <end position="529"/>
    </location>
</feature>
<evidence type="ECO:0000256" key="3">
    <source>
        <dbReference type="SAM" id="Phobius"/>
    </source>
</evidence>
<organism evidence="5 6">
    <name type="scientific">Mya arenaria</name>
    <name type="common">Soft-shell clam</name>
    <dbReference type="NCBI Taxonomy" id="6604"/>
    <lineage>
        <taxon>Eukaryota</taxon>
        <taxon>Metazoa</taxon>
        <taxon>Spiralia</taxon>
        <taxon>Lophotrochozoa</taxon>
        <taxon>Mollusca</taxon>
        <taxon>Bivalvia</taxon>
        <taxon>Autobranchia</taxon>
        <taxon>Heteroconchia</taxon>
        <taxon>Euheterodonta</taxon>
        <taxon>Imparidentia</taxon>
        <taxon>Neoheterodontei</taxon>
        <taxon>Myida</taxon>
        <taxon>Myoidea</taxon>
        <taxon>Myidae</taxon>
        <taxon>Mya</taxon>
    </lineage>
</organism>
<evidence type="ECO:0000313" key="5">
    <source>
        <dbReference type="EMBL" id="WAR16570.1"/>
    </source>
</evidence>
<evidence type="ECO:0000256" key="2">
    <source>
        <dbReference type="SAM" id="MobiDB-lite"/>
    </source>
</evidence>
<reference evidence="5" key="1">
    <citation type="submission" date="2022-11" db="EMBL/GenBank/DDBJ databases">
        <title>Centuries of genome instability and evolution in soft-shell clam transmissible cancer (bioRxiv).</title>
        <authorList>
            <person name="Hart S.F.M."/>
            <person name="Yonemitsu M.A."/>
            <person name="Giersch R.M."/>
            <person name="Beal B.F."/>
            <person name="Arriagada G."/>
            <person name="Davis B.W."/>
            <person name="Ostrander E.A."/>
            <person name="Goff S.P."/>
            <person name="Metzger M.J."/>
        </authorList>
    </citation>
    <scope>NUCLEOTIDE SEQUENCE</scope>
    <source>
        <strain evidence="5">MELC-2E11</strain>
        <tissue evidence="5">Siphon/mantle</tissue>
    </source>
</reference>
<dbReference type="CDD" id="cd12087">
    <property type="entry name" value="TM_EGFR-like"/>
    <property type="match status" value="1"/>
</dbReference>
<name>A0ABY7F481_MYAAR</name>
<feature type="domain" description="EGF-like" evidence="4">
    <location>
        <begin position="565"/>
        <end position="607"/>
    </location>
</feature>
<feature type="domain" description="EGF-like" evidence="4">
    <location>
        <begin position="76"/>
        <end position="103"/>
    </location>
</feature>
<evidence type="ECO:0000259" key="4">
    <source>
        <dbReference type="SMART" id="SM00181"/>
    </source>
</evidence>
<accession>A0ABY7F481</accession>
<keyword evidence="3" id="KW-1133">Transmembrane helix</keyword>
<feature type="compositionally biased region" description="Polar residues" evidence="2">
    <location>
        <begin position="681"/>
        <end position="692"/>
    </location>
</feature>
<feature type="domain" description="EGF-like" evidence="4">
    <location>
        <begin position="470"/>
        <end position="499"/>
    </location>
</feature>
<dbReference type="PANTHER" id="PTHR24043:SF8">
    <property type="entry name" value="EGF-LIKE DOMAIN-CONTAINING PROTEIN"/>
    <property type="match status" value="1"/>
</dbReference>
<feature type="transmembrane region" description="Helical" evidence="3">
    <location>
        <begin position="625"/>
        <end position="649"/>
    </location>
</feature>
<proteinExistence type="predicted"/>
<feature type="region of interest" description="Disordered" evidence="2">
    <location>
        <begin position="653"/>
        <end position="727"/>
    </location>
</feature>
<gene>
    <name evidence="5" type="ORF">MAR_031164</name>
</gene>
<evidence type="ECO:0000313" key="6">
    <source>
        <dbReference type="Proteomes" id="UP001164746"/>
    </source>
</evidence>
<evidence type="ECO:0000256" key="1">
    <source>
        <dbReference type="ARBA" id="ARBA00022536"/>
    </source>
</evidence>
<keyword evidence="1" id="KW-0245">EGF-like domain</keyword>
<dbReference type="EMBL" id="CP111021">
    <property type="protein sequence ID" value="WAR16570.1"/>
    <property type="molecule type" value="Genomic_DNA"/>
</dbReference>
<feature type="domain" description="EGF-like" evidence="4">
    <location>
        <begin position="138"/>
        <end position="168"/>
    </location>
</feature>
<sequence>MARKDENIHPTPMEPEVNRLFHAWCQDYSLNPCSIKCKDSVCDLYRNCLECADQNFTGGTCNRCIEGKYGSQCDLNCPLSCLSCDSATKCSLCKKGFNDITCSVKLECLDNCYNDTCLYPSICDLCKDGYFGDHCNVSCSENCRYGTCTEGGSCIGGCKDGFSGAKCELKICPVNCNCDQNNRCFGCKENYFGPSCSLTCSSCKDYQCPEHPLMTEKCNACEEGTYGNLCNETCRQHCLNNRCNQDDGSCACGKEYKFEGGKCVPSTCPANCSTCTLLDSCDTCVDKYYYGETCEHECTHCSAGTNCKKTDGYCWSLCADGFAGDYCNVLCNEGCQKCQRNNHSVCVSCITRRYGINGQYYTCNNLCKNKCVNNSCNAWNGYCNQGCVNGYKGFYCTDTCPIHCLNETCQQYTFVCVHGCDDGYYGRQCLYRCKRAEWNCLVCTSKNDTFGSCLRCTNGSYPGYSGKCVPCGPNCYGGCNSSTGECYACEDGYRGSFCNVSCASNCKSCLQTNDECNVCKEEFWGSDCLNNCSTHCKQGNDSMSTCEINSGNCKHGCLPESHGLQCSLLCDKHCLASEGGALECNQMDGHCTLGCGNGYKQTNTGCIDDQMNQNGGAGHGTSGSVIGGAVGGVFGLLTVALIIGLLIIVRRRRQDSTDGPKTDAADKMDEAKPSKGHVNNAKESPTTSTNDNNLDRPSDSKLVVTRTSKEQRKTNQLIQSAGKTKDLENNAKCKTPVEDASKDVLQDKDTDDVYYNLNKVAAKDLEAFVAAKDKSYYLEEFKV</sequence>
<dbReference type="Proteomes" id="UP001164746">
    <property type="component" value="Chromosome 10"/>
</dbReference>
<feature type="domain" description="EGF-like" evidence="4">
    <location>
        <begin position="399"/>
        <end position="430"/>
    </location>
</feature>
<dbReference type="InterPro" id="IPR042635">
    <property type="entry name" value="MEGF10/SREC1/2-like"/>
</dbReference>
<feature type="domain" description="EGF-like" evidence="4">
    <location>
        <begin position="297"/>
        <end position="328"/>
    </location>
</feature>
<feature type="domain" description="EGF-like" evidence="4">
    <location>
        <begin position="233"/>
        <end position="264"/>
    </location>
</feature>
<dbReference type="PANTHER" id="PTHR24043">
    <property type="entry name" value="SCAVENGER RECEPTOR CLASS F"/>
    <property type="match status" value="1"/>
</dbReference>
<protein>
    <submittedName>
        <fullName evidence="5">TENX-like protein</fullName>
    </submittedName>
</protein>
<feature type="compositionally biased region" description="Basic and acidic residues" evidence="2">
    <location>
        <begin position="654"/>
        <end position="673"/>
    </location>
</feature>
<keyword evidence="6" id="KW-1185">Reference proteome</keyword>
<dbReference type="InterPro" id="IPR009030">
    <property type="entry name" value="Growth_fac_rcpt_cys_sf"/>
</dbReference>
<feature type="domain" description="EGF-like" evidence="4">
    <location>
        <begin position="107"/>
        <end position="136"/>
    </location>
</feature>
<dbReference type="SUPFAM" id="SSF57184">
    <property type="entry name" value="Growth factor receptor domain"/>
    <property type="match status" value="1"/>
</dbReference>